<protein>
    <submittedName>
        <fullName evidence="1">Uncharacterized protein</fullName>
    </submittedName>
</protein>
<organism evidence="1 2">
    <name type="scientific">Ancylostoma ceylanicum</name>
    <dbReference type="NCBI Taxonomy" id="53326"/>
    <lineage>
        <taxon>Eukaryota</taxon>
        <taxon>Metazoa</taxon>
        <taxon>Ecdysozoa</taxon>
        <taxon>Nematoda</taxon>
        <taxon>Chromadorea</taxon>
        <taxon>Rhabditida</taxon>
        <taxon>Rhabditina</taxon>
        <taxon>Rhabditomorpha</taxon>
        <taxon>Strongyloidea</taxon>
        <taxon>Ancylostomatidae</taxon>
        <taxon>Ancylostomatinae</taxon>
        <taxon>Ancylostoma</taxon>
    </lineage>
</organism>
<dbReference type="AlphaFoldDB" id="A0A016UJ09"/>
<proteinExistence type="predicted"/>
<evidence type="ECO:0000313" key="2">
    <source>
        <dbReference type="Proteomes" id="UP000024635"/>
    </source>
</evidence>
<dbReference type="EMBL" id="JARK01001376">
    <property type="protein sequence ID" value="EYC14523.1"/>
    <property type="molecule type" value="Genomic_DNA"/>
</dbReference>
<name>A0A016UJ09_9BILA</name>
<keyword evidence="2" id="KW-1185">Reference proteome</keyword>
<reference evidence="2" key="1">
    <citation type="journal article" date="2015" name="Nat. Genet.">
        <title>The genome and transcriptome of the zoonotic hookworm Ancylostoma ceylanicum identify infection-specific gene families.</title>
        <authorList>
            <person name="Schwarz E.M."/>
            <person name="Hu Y."/>
            <person name="Antoshechkin I."/>
            <person name="Miller M.M."/>
            <person name="Sternberg P.W."/>
            <person name="Aroian R.V."/>
        </authorList>
    </citation>
    <scope>NUCLEOTIDE SEQUENCE</scope>
    <source>
        <strain evidence="2">HY135</strain>
    </source>
</reference>
<comment type="caution">
    <text evidence="1">The sequence shown here is derived from an EMBL/GenBank/DDBJ whole genome shotgun (WGS) entry which is preliminary data.</text>
</comment>
<gene>
    <name evidence="1" type="primary">Acey_s0040.g255</name>
    <name evidence="1" type="ORF">Y032_0040g255</name>
</gene>
<sequence>MADLDSFACVFTILHAQHNSNVRKDELTPNCVVSDTLSLRFCQDLVSHARPGTTNHILHEAKASDCERRARSDIHILAFILHQSPILSDKKRHPAINNRRTSICIFFIRPNRTPMPYNYSFATATSQLPPQD</sequence>
<accession>A0A016UJ09</accession>
<dbReference type="Proteomes" id="UP000024635">
    <property type="component" value="Unassembled WGS sequence"/>
</dbReference>
<evidence type="ECO:0000313" key="1">
    <source>
        <dbReference type="EMBL" id="EYC14523.1"/>
    </source>
</evidence>